<keyword evidence="12" id="KW-1185">Reference proteome</keyword>
<dbReference type="PIRSF" id="PIRSF036915">
    <property type="entry name" value="Trnald_Bac_Plnt"/>
    <property type="match status" value="1"/>
</dbReference>
<proteinExistence type="inferred from homology"/>
<evidence type="ECO:0000313" key="11">
    <source>
        <dbReference type="EMBL" id="MER6427679.1"/>
    </source>
</evidence>
<gene>
    <name evidence="10" type="primary">tal</name>
    <name evidence="11" type="ORF">ABT272_08005</name>
</gene>
<evidence type="ECO:0000256" key="1">
    <source>
        <dbReference type="ARBA" id="ARBA00003518"/>
    </source>
</evidence>
<evidence type="ECO:0000256" key="3">
    <source>
        <dbReference type="ARBA" id="ARBA00004857"/>
    </source>
</evidence>
<evidence type="ECO:0000256" key="7">
    <source>
        <dbReference type="ARBA" id="ARBA00022679"/>
    </source>
</evidence>
<organism evidence="11 12">
    <name type="scientific">Streptomyces sp. 900105245</name>
    <dbReference type="NCBI Taxonomy" id="3154379"/>
    <lineage>
        <taxon>Bacteria</taxon>
        <taxon>Bacillati</taxon>
        <taxon>Actinomycetota</taxon>
        <taxon>Actinomycetes</taxon>
        <taxon>Kitasatosporales</taxon>
        <taxon>Streptomycetaceae</taxon>
        <taxon>Streptomyces</taxon>
    </lineage>
</organism>
<comment type="catalytic activity">
    <reaction evidence="10">
        <text>D-sedoheptulose 7-phosphate + D-glyceraldehyde 3-phosphate = D-erythrose 4-phosphate + beta-D-fructose 6-phosphate</text>
        <dbReference type="Rhea" id="RHEA:17053"/>
        <dbReference type="ChEBI" id="CHEBI:16897"/>
        <dbReference type="ChEBI" id="CHEBI:57483"/>
        <dbReference type="ChEBI" id="CHEBI:57634"/>
        <dbReference type="ChEBI" id="CHEBI:59776"/>
        <dbReference type="EC" id="2.2.1.2"/>
    </reaction>
</comment>
<keyword evidence="6 10" id="KW-0963">Cytoplasm</keyword>
<sequence length="380" mass="40352">MPDVFARLAREGVSVWLDDLGRARLDASSIDRHVRQGRVSGLITDPAPTALLRCMYASRVGRAADRTPSWFPAPAVLRDMGAADLRLSCDLLAPVHRDSGGRDGYVSVVLSPRITNRATDVVNAAVALRARVGRPNLMIRIPATDATLPAVSACLELGIPVQATGVFNPLRHEQVLSAACTGLERARDRRQRLSDVAFVVSFAPGAVDVAVDRCLDLAGGAEAAALRGVAGPALARLAQERQERLLDSPRLRRLTAAGALPPRMLWLTSVPGRSADTRYVEELVCPGTVTAVPEGLLNAVADHACVSGDRVHGRVGDARRRLGHLAWFGVELDGLTTALEQEAARGTRRGRTPATPIATVDASRTGTARDGVRHPAGFAA</sequence>
<keyword evidence="9 10" id="KW-0704">Schiff base</keyword>
<dbReference type="Proteomes" id="UP001470023">
    <property type="component" value="Unassembled WGS sequence"/>
</dbReference>
<dbReference type="HAMAP" id="MF_00493">
    <property type="entry name" value="Transaldolase_2"/>
    <property type="match status" value="1"/>
</dbReference>
<dbReference type="RefSeq" id="WP_352063116.1">
    <property type="nucleotide sequence ID" value="NZ_JBEPAZ010000005.1"/>
</dbReference>
<keyword evidence="7 10" id="KW-0808">Transferase</keyword>
<dbReference type="SUPFAM" id="SSF51569">
    <property type="entry name" value="Aldolase"/>
    <property type="match status" value="1"/>
</dbReference>
<evidence type="ECO:0000313" key="12">
    <source>
        <dbReference type="Proteomes" id="UP001470023"/>
    </source>
</evidence>
<evidence type="ECO:0000256" key="4">
    <source>
        <dbReference type="ARBA" id="ARBA00008426"/>
    </source>
</evidence>
<dbReference type="PANTHER" id="PTHR10683">
    <property type="entry name" value="TRANSALDOLASE"/>
    <property type="match status" value="1"/>
</dbReference>
<keyword evidence="8 10" id="KW-0570">Pentose shunt</keyword>
<evidence type="ECO:0000256" key="5">
    <source>
        <dbReference type="ARBA" id="ARBA00013151"/>
    </source>
</evidence>
<comment type="pathway">
    <text evidence="3 10">Carbohydrate degradation; pentose phosphate pathway; D-glyceraldehyde 3-phosphate and beta-D-fructose 6-phosphate from D-ribose 5-phosphate and D-xylulose 5-phosphate (non-oxidative stage): step 2/3.</text>
</comment>
<comment type="caution">
    <text evidence="11">The sequence shown here is derived from an EMBL/GenBank/DDBJ whole genome shotgun (WGS) entry which is preliminary data.</text>
</comment>
<evidence type="ECO:0000256" key="2">
    <source>
        <dbReference type="ARBA" id="ARBA00004496"/>
    </source>
</evidence>
<comment type="subcellular location">
    <subcellularLocation>
        <location evidence="2 10">Cytoplasm</location>
    </subcellularLocation>
</comment>
<protein>
    <recommendedName>
        <fullName evidence="5 10">Transaldolase</fullName>
        <ecNumber evidence="5 10">2.2.1.2</ecNumber>
    </recommendedName>
</protein>
<comment type="function">
    <text evidence="1 10">Transaldolase is important for the balance of metabolites in the pentose-phosphate pathway.</text>
</comment>
<evidence type="ECO:0000256" key="9">
    <source>
        <dbReference type="ARBA" id="ARBA00023270"/>
    </source>
</evidence>
<reference evidence="11 12" key="1">
    <citation type="submission" date="2024-06" db="EMBL/GenBank/DDBJ databases">
        <title>The Natural Products Discovery Center: Release of the First 8490 Sequenced Strains for Exploring Actinobacteria Biosynthetic Diversity.</title>
        <authorList>
            <person name="Kalkreuter E."/>
            <person name="Kautsar S.A."/>
            <person name="Yang D."/>
            <person name="Bader C.D."/>
            <person name="Teijaro C.N."/>
            <person name="Fluegel L."/>
            <person name="Davis C.M."/>
            <person name="Simpson J.R."/>
            <person name="Lauterbach L."/>
            <person name="Steele A.D."/>
            <person name="Gui C."/>
            <person name="Meng S."/>
            <person name="Li G."/>
            <person name="Viehrig K."/>
            <person name="Ye F."/>
            <person name="Su P."/>
            <person name="Kiefer A.F."/>
            <person name="Nichols A."/>
            <person name="Cepeda A.J."/>
            <person name="Yan W."/>
            <person name="Fan B."/>
            <person name="Jiang Y."/>
            <person name="Adhikari A."/>
            <person name="Zheng C.-J."/>
            <person name="Schuster L."/>
            <person name="Cowan T.M."/>
            <person name="Smanski M.J."/>
            <person name="Chevrette M.G."/>
            <person name="De Carvalho L.P.S."/>
            <person name="Shen B."/>
        </authorList>
    </citation>
    <scope>NUCLEOTIDE SEQUENCE [LARGE SCALE GENOMIC DNA]</scope>
    <source>
        <strain evidence="11 12">NPDC001166</strain>
    </source>
</reference>
<dbReference type="InterPro" id="IPR001585">
    <property type="entry name" value="TAL/FSA"/>
</dbReference>
<dbReference type="EC" id="2.2.1.2" evidence="5 10"/>
<evidence type="ECO:0000256" key="6">
    <source>
        <dbReference type="ARBA" id="ARBA00022490"/>
    </source>
</evidence>
<comment type="similarity">
    <text evidence="4 10">Belongs to the transaldolase family. Type 2 subfamily.</text>
</comment>
<comment type="caution">
    <text evidence="10">Lacks conserved residue(s) required for the propagation of feature annotation.</text>
</comment>
<dbReference type="Pfam" id="PF00923">
    <property type="entry name" value="TAL_FSA"/>
    <property type="match status" value="1"/>
</dbReference>
<name>A0ABV1U1U5_9ACTN</name>
<dbReference type="InterPro" id="IPR004732">
    <property type="entry name" value="Transaldolase_2"/>
</dbReference>
<dbReference type="EMBL" id="JBEPAZ010000005">
    <property type="protein sequence ID" value="MER6427679.1"/>
    <property type="molecule type" value="Genomic_DNA"/>
</dbReference>
<dbReference type="Gene3D" id="3.20.20.70">
    <property type="entry name" value="Aldolase class I"/>
    <property type="match status" value="1"/>
</dbReference>
<evidence type="ECO:0000256" key="8">
    <source>
        <dbReference type="ARBA" id="ARBA00023126"/>
    </source>
</evidence>
<dbReference type="PANTHER" id="PTHR10683:SF31">
    <property type="entry name" value="TRANSALDOLASE"/>
    <property type="match status" value="1"/>
</dbReference>
<accession>A0ABV1U1U5</accession>
<evidence type="ECO:0000256" key="10">
    <source>
        <dbReference type="HAMAP-Rule" id="MF_00493"/>
    </source>
</evidence>
<dbReference type="InterPro" id="IPR013785">
    <property type="entry name" value="Aldolase_TIM"/>
</dbReference>